<gene>
    <name evidence="3" type="ORF">E2C01_017816</name>
</gene>
<name>A0A5B7DUU2_PORTR</name>
<evidence type="ECO:0000256" key="2">
    <source>
        <dbReference type="SAM" id="SignalP"/>
    </source>
</evidence>
<feature type="compositionally biased region" description="Low complexity" evidence="1">
    <location>
        <begin position="115"/>
        <end position="129"/>
    </location>
</feature>
<keyword evidence="2" id="KW-0732">Signal</keyword>
<proteinExistence type="predicted"/>
<feature type="region of interest" description="Disordered" evidence="1">
    <location>
        <begin position="115"/>
        <end position="134"/>
    </location>
</feature>
<feature type="signal peptide" evidence="2">
    <location>
        <begin position="1"/>
        <end position="26"/>
    </location>
</feature>
<sequence>MRAWTIPLAVAVMVCSLMCLVKGTTAAPRISSQQLWDMAVAGEDEDYKEGRKWGDKDEDGNDKEDTNEENKKREERNVNQPQNGVLARHHAHLLSSGILSGALEDASLSLLTSKSSSNNTMSQSGASSSPENVTIHFSSTHQGKAAGNPWMQCVSWGVCVRLTQAAIASPAAWVTENLAISVLELEIGQFMTEELQVALRRAILLGRREEYCEPLKMGCSWENFTFIGYTTTTITASTTVIIALFNYRHCGILGSRSSKE</sequence>
<protein>
    <submittedName>
        <fullName evidence="3">Uncharacterized protein</fullName>
    </submittedName>
</protein>
<feature type="region of interest" description="Disordered" evidence="1">
    <location>
        <begin position="46"/>
        <end position="84"/>
    </location>
</feature>
<feature type="chain" id="PRO_5022700189" evidence="2">
    <location>
        <begin position="27"/>
        <end position="260"/>
    </location>
</feature>
<keyword evidence="4" id="KW-1185">Reference proteome</keyword>
<dbReference type="AlphaFoldDB" id="A0A5B7DUU2"/>
<dbReference type="Proteomes" id="UP000324222">
    <property type="component" value="Unassembled WGS sequence"/>
</dbReference>
<dbReference type="OrthoDB" id="10665139at2759"/>
<evidence type="ECO:0000256" key="1">
    <source>
        <dbReference type="SAM" id="MobiDB-lite"/>
    </source>
</evidence>
<organism evidence="3 4">
    <name type="scientific">Portunus trituberculatus</name>
    <name type="common">Swimming crab</name>
    <name type="synonym">Neptunus trituberculatus</name>
    <dbReference type="NCBI Taxonomy" id="210409"/>
    <lineage>
        <taxon>Eukaryota</taxon>
        <taxon>Metazoa</taxon>
        <taxon>Ecdysozoa</taxon>
        <taxon>Arthropoda</taxon>
        <taxon>Crustacea</taxon>
        <taxon>Multicrustacea</taxon>
        <taxon>Malacostraca</taxon>
        <taxon>Eumalacostraca</taxon>
        <taxon>Eucarida</taxon>
        <taxon>Decapoda</taxon>
        <taxon>Pleocyemata</taxon>
        <taxon>Brachyura</taxon>
        <taxon>Eubrachyura</taxon>
        <taxon>Portunoidea</taxon>
        <taxon>Portunidae</taxon>
        <taxon>Portuninae</taxon>
        <taxon>Portunus</taxon>
    </lineage>
</organism>
<feature type="compositionally biased region" description="Acidic residues" evidence="1">
    <location>
        <begin position="56"/>
        <end position="67"/>
    </location>
</feature>
<reference evidence="3 4" key="1">
    <citation type="submission" date="2019-05" db="EMBL/GenBank/DDBJ databases">
        <title>Another draft genome of Portunus trituberculatus and its Hox gene families provides insights of decapod evolution.</title>
        <authorList>
            <person name="Jeong J.-H."/>
            <person name="Song I."/>
            <person name="Kim S."/>
            <person name="Choi T."/>
            <person name="Kim D."/>
            <person name="Ryu S."/>
            <person name="Kim W."/>
        </authorList>
    </citation>
    <scope>NUCLEOTIDE SEQUENCE [LARGE SCALE GENOMIC DNA]</scope>
    <source>
        <tissue evidence="3">Muscle</tissue>
    </source>
</reference>
<comment type="caution">
    <text evidence="3">The sequence shown here is derived from an EMBL/GenBank/DDBJ whole genome shotgun (WGS) entry which is preliminary data.</text>
</comment>
<feature type="compositionally biased region" description="Basic and acidic residues" evidence="1">
    <location>
        <begin position="68"/>
        <end position="77"/>
    </location>
</feature>
<evidence type="ECO:0000313" key="3">
    <source>
        <dbReference type="EMBL" id="MPC24723.1"/>
    </source>
</evidence>
<dbReference type="EMBL" id="VSRR010001365">
    <property type="protein sequence ID" value="MPC24723.1"/>
    <property type="molecule type" value="Genomic_DNA"/>
</dbReference>
<evidence type="ECO:0000313" key="4">
    <source>
        <dbReference type="Proteomes" id="UP000324222"/>
    </source>
</evidence>
<accession>A0A5B7DUU2</accession>